<protein>
    <submittedName>
        <fullName evidence="2">Uncharacterized protein</fullName>
    </submittedName>
</protein>
<evidence type="ECO:0000313" key="3">
    <source>
        <dbReference type="Proteomes" id="UP000295252"/>
    </source>
</evidence>
<keyword evidence="1" id="KW-1133">Transmembrane helix</keyword>
<name>A0A068V056_COFCA</name>
<evidence type="ECO:0000256" key="1">
    <source>
        <dbReference type="SAM" id="Phobius"/>
    </source>
</evidence>
<reference evidence="3" key="1">
    <citation type="journal article" date="2014" name="Science">
        <title>The coffee genome provides insight into the convergent evolution of caffeine biosynthesis.</title>
        <authorList>
            <person name="Denoeud F."/>
            <person name="Carretero-Paulet L."/>
            <person name="Dereeper A."/>
            <person name="Droc G."/>
            <person name="Guyot R."/>
            <person name="Pietrella M."/>
            <person name="Zheng C."/>
            <person name="Alberti A."/>
            <person name="Anthony F."/>
            <person name="Aprea G."/>
            <person name="Aury J.M."/>
            <person name="Bento P."/>
            <person name="Bernard M."/>
            <person name="Bocs S."/>
            <person name="Campa C."/>
            <person name="Cenci A."/>
            <person name="Combes M.C."/>
            <person name="Crouzillat D."/>
            <person name="Da Silva C."/>
            <person name="Daddiego L."/>
            <person name="De Bellis F."/>
            <person name="Dussert S."/>
            <person name="Garsmeur O."/>
            <person name="Gayraud T."/>
            <person name="Guignon V."/>
            <person name="Jahn K."/>
            <person name="Jamilloux V."/>
            <person name="Joet T."/>
            <person name="Labadie K."/>
            <person name="Lan T."/>
            <person name="Leclercq J."/>
            <person name="Lepelley M."/>
            <person name="Leroy T."/>
            <person name="Li L.T."/>
            <person name="Librado P."/>
            <person name="Lopez L."/>
            <person name="Munoz A."/>
            <person name="Noel B."/>
            <person name="Pallavicini A."/>
            <person name="Perrotta G."/>
            <person name="Poncet V."/>
            <person name="Pot D."/>
            <person name="Priyono X."/>
            <person name="Rigoreau M."/>
            <person name="Rouard M."/>
            <person name="Rozas J."/>
            <person name="Tranchant-Dubreuil C."/>
            <person name="VanBuren R."/>
            <person name="Zhang Q."/>
            <person name="Andrade A.C."/>
            <person name="Argout X."/>
            <person name="Bertrand B."/>
            <person name="de Kochko A."/>
            <person name="Graziosi G."/>
            <person name="Henry R.J."/>
            <person name="Jayarama X."/>
            <person name="Ming R."/>
            <person name="Nagai C."/>
            <person name="Rounsley S."/>
            <person name="Sankoff D."/>
            <person name="Giuliano G."/>
            <person name="Albert V.A."/>
            <person name="Wincker P."/>
            <person name="Lashermes P."/>
        </authorList>
    </citation>
    <scope>NUCLEOTIDE SEQUENCE [LARGE SCALE GENOMIC DNA]</scope>
    <source>
        <strain evidence="3">cv. DH200-94</strain>
    </source>
</reference>
<feature type="transmembrane region" description="Helical" evidence="1">
    <location>
        <begin position="30"/>
        <end position="54"/>
    </location>
</feature>
<keyword evidence="1" id="KW-0472">Membrane</keyword>
<dbReference type="Gramene" id="CDP13899">
    <property type="protein sequence ID" value="CDP13899"/>
    <property type="gene ID" value="GSCOC_T00039035001"/>
</dbReference>
<keyword evidence="3" id="KW-1185">Reference proteome</keyword>
<dbReference type="InParanoid" id="A0A068V056"/>
<dbReference type="AlphaFoldDB" id="A0A068V056"/>
<evidence type="ECO:0000313" key="2">
    <source>
        <dbReference type="EMBL" id="CDP13899.1"/>
    </source>
</evidence>
<accession>A0A068V056</accession>
<sequence length="92" mass="10885">MTRVHFLPSPCKQDTKLLKIFCNFYDDRNWIFGFFIMYVYMAPSQSCVSILSLLHRTPSLPKSLLISFEKESKTSKISTCIQHLWLLVEFQF</sequence>
<dbReference type="EMBL" id="HG739162">
    <property type="protein sequence ID" value="CDP13899.1"/>
    <property type="molecule type" value="Genomic_DNA"/>
</dbReference>
<keyword evidence="1" id="KW-0812">Transmembrane</keyword>
<proteinExistence type="predicted"/>
<gene>
    <name evidence="2" type="ORF">GSCOC_T00039035001</name>
</gene>
<dbReference type="Proteomes" id="UP000295252">
    <property type="component" value="Chromosome IV"/>
</dbReference>
<organism evidence="2 3">
    <name type="scientific">Coffea canephora</name>
    <name type="common">Robusta coffee</name>
    <dbReference type="NCBI Taxonomy" id="49390"/>
    <lineage>
        <taxon>Eukaryota</taxon>
        <taxon>Viridiplantae</taxon>
        <taxon>Streptophyta</taxon>
        <taxon>Embryophyta</taxon>
        <taxon>Tracheophyta</taxon>
        <taxon>Spermatophyta</taxon>
        <taxon>Magnoliopsida</taxon>
        <taxon>eudicotyledons</taxon>
        <taxon>Gunneridae</taxon>
        <taxon>Pentapetalae</taxon>
        <taxon>asterids</taxon>
        <taxon>lamiids</taxon>
        <taxon>Gentianales</taxon>
        <taxon>Rubiaceae</taxon>
        <taxon>Ixoroideae</taxon>
        <taxon>Gardenieae complex</taxon>
        <taxon>Bertiereae - Coffeeae clade</taxon>
        <taxon>Coffeeae</taxon>
        <taxon>Coffea</taxon>
    </lineage>
</organism>